<keyword evidence="2" id="KW-1185">Reference proteome</keyword>
<sequence>WKHIACIPGHSRRQSKTKVVPKDTAWAPKGAKVKWAPNPIFINLFVVVAGLFLTDSGGQAPRSTEANLFFHSRPNHGVGQMRVNRRTFIDHQWASGQACVRPGQRRLRPRPSVWRRQSAGQGVQRVLARLPLHRFRIALAHFVYDERHQQGPGPDGVLVAPGRHPFHG</sequence>
<evidence type="ECO:0000313" key="3">
    <source>
        <dbReference type="WBParaSite" id="nRc.2.0.1.t10782-RA"/>
    </source>
</evidence>
<dbReference type="AlphaFoldDB" id="A0A915IA86"/>
<protein>
    <submittedName>
        <fullName evidence="3">Uncharacterized protein</fullName>
    </submittedName>
</protein>
<organism evidence="2 3">
    <name type="scientific">Romanomermis culicivorax</name>
    <name type="common">Nematode worm</name>
    <dbReference type="NCBI Taxonomy" id="13658"/>
    <lineage>
        <taxon>Eukaryota</taxon>
        <taxon>Metazoa</taxon>
        <taxon>Ecdysozoa</taxon>
        <taxon>Nematoda</taxon>
        <taxon>Enoplea</taxon>
        <taxon>Dorylaimia</taxon>
        <taxon>Mermithida</taxon>
        <taxon>Mermithoidea</taxon>
        <taxon>Mermithidae</taxon>
        <taxon>Romanomermis</taxon>
    </lineage>
</organism>
<name>A0A915IA86_ROMCU</name>
<accession>A0A915IA86</accession>
<evidence type="ECO:0000313" key="2">
    <source>
        <dbReference type="Proteomes" id="UP000887565"/>
    </source>
</evidence>
<evidence type="ECO:0000256" key="1">
    <source>
        <dbReference type="SAM" id="MobiDB-lite"/>
    </source>
</evidence>
<proteinExistence type="predicted"/>
<reference evidence="3" key="1">
    <citation type="submission" date="2022-11" db="UniProtKB">
        <authorList>
            <consortium name="WormBaseParasite"/>
        </authorList>
    </citation>
    <scope>IDENTIFICATION</scope>
</reference>
<dbReference type="WBParaSite" id="nRc.2.0.1.t10782-RA">
    <property type="protein sequence ID" value="nRc.2.0.1.t10782-RA"/>
    <property type="gene ID" value="nRc.2.0.1.g10782"/>
</dbReference>
<dbReference type="Proteomes" id="UP000887565">
    <property type="component" value="Unplaced"/>
</dbReference>
<feature type="region of interest" description="Disordered" evidence="1">
    <location>
        <begin position="149"/>
        <end position="168"/>
    </location>
</feature>